<evidence type="ECO:0000313" key="3">
    <source>
        <dbReference type="EMBL" id="KAL3318996.1"/>
    </source>
</evidence>
<reference evidence="3 4" key="1">
    <citation type="submission" date="2024-11" db="EMBL/GenBank/DDBJ databases">
        <title>Adaptive evolution of stress response genes in parasites aligns with host niche diversity.</title>
        <authorList>
            <person name="Hahn C."/>
            <person name="Resl P."/>
        </authorList>
    </citation>
    <scope>NUCLEOTIDE SEQUENCE [LARGE SCALE GENOMIC DNA]</scope>
    <source>
        <strain evidence="3">EGGRZ-B1_66</strain>
        <tissue evidence="3">Body</tissue>
    </source>
</reference>
<name>A0ABD2QKQ0_9PLAT</name>
<feature type="compositionally biased region" description="Low complexity" evidence="1">
    <location>
        <begin position="206"/>
        <end position="235"/>
    </location>
</feature>
<dbReference type="Gene3D" id="4.10.280.10">
    <property type="entry name" value="Helix-loop-helix DNA-binding domain"/>
    <property type="match status" value="1"/>
</dbReference>
<proteinExistence type="predicted"/>
<evidence type="ECO:0000256" key="1">
    <source>
        <dbReference type="SAM" id="MobiDB-lite"/>
    </source>
</evidence>
<dbReference type="AlphaFoldDB" id="A0ABD2QKQ0"/>
<keyword evidence="4" id="KW-1185">Reference proteome</keyword>
<protein>
    <recommendedName>
        <fullName evidence="2">BHLH domain-containing protein</fullName>
    </recommendedName>
</protein>
<dbReference type="InterPro" id="IPR036638">
    <property type="entry name" value="HLH_DNA-bd_sf"/>
</dbReference>
<dbReference type="Proteomes" id="UP001626550">
    <property type="component" value="Unassembled WGS sequence"/>
</dbReference>
<dbReference type="SMART" id="SM00353">
    <property type="entry name" value="HLH"/>
    <property type="match status" value="1"/>
</dbReference>
<comment type="caution">
    <text evidence="3">The sequence shown here is derived from an EMBL/GenBank/DDBJ whole genome shotgun (WGS) entry which is preliminary data.</text>
</comment>
<feature type="region of interest" description="Disordered" evidence="1">
    <location>
        <begin position="206"/>
        <end position="236"/>
    </location>
</feature>
<dbReference type="PROSITE" id="PS50888">
    <property type="entry name" value="BHLH"/>
    <property type="match status" value="1"/>
</dbReference>
<organism evidence="3 4">
    <name type="scientific">Cichlidogyrus casuarinus</name>
    <dbReference type="NCBI Taxonomy" id="1844966"/>
    <lineage>
        <taxon>Eukaryota</taxon>
        <taxon>Metazoa</taxon>
        <taxon>Spiralia</taxon>
        <taxon>Lophotrochozoa</taxon>
        <taxon>Platyhelminthes</taxon>
        <taxon>Monogenea</taxon>
        <taxon>Monopisthocotylea</taxon>
        <taxon>Dactylogyridea</taxon>
        <taxon>Ancyrocephalidae</taxon>
        <taxon>Cichlidogyrus</taxon>
    </lineage>
</organism>
<dbReference type="SUPFAM" id="SSF47459">
    <property type="entry name" value="HLH, helix-loop-helix DNA-binding domain"/>
    <property type="match status" value="1"/>
</dbReference>
<sequence>MQSPHSNNHYFLPNTTYFNFCSTPQQVKVESTMVPPHQMVIPKPDSPVAKVPKKRGRKSLIPIEERESTRRFKKRNMERKRRAYIADKMTALHNLTLSLVGEDPSKHQKMEKADILNLCHSVMRSLSEVVAANPELAEKVRSQVGDQIKDLESARSVATGVSHDDDSDVFDEGIVDVEAVDENKENQDPEISRFSAFRRTSTFSSSSLTSSSLFTSSTSNSRTSSSGFSSTNLSSPGQLLWRPF</sequence>
<evidence type="ECO:0000313" key="4">
    <source>
        <dbReference type="Proteomes" id="UP001626550"/>
    </source>
</evidence>
<dbReference type="EMBL" id="JBJKFK010000181">
    <property type="protein sequence ID" value="KAL3318996.1"/>
    <property type="molecule type" value="Genomic_DNA"/>
</dbReference>
<dbReference type="InterPro" id="IPR011598">
    <property type="entry name" value="bHLH_dom"/>
</dbReference>
<dbReference type="Pfam" id="PF00010">
    <property type="entry name" value="HLH"/>
    <property type="match status" value="1"/>
</dbReference>
<feature type="domain" description="BHLH" evidence="2">
    <location>
        <begin position="69"/>
        <end position="126"/>
    </location>
</feature>
<gene>
    <name evidence="3" type="ORF">Ciccas_002343</name>
</gene>
<accession>A0ABD2QKQ0</accession>
<evidence type="ECO:0000259" key="2">
    <source>
        <dbReference type="PROSITE" id="PS50888"/>
    </source>
</evidence>